<dbReference type="InterPro" id="IPR036188">
    <property type="entry name" value="FAD/NAD-bd_sf"/>
</dbReference>
<dbReference type="PANTHER" id="PTHR10961">
    <property type="entry name" value="PEROXISOMAL SARCOSINE OXIDASE"/>
    <property type="match status" value="1"/>
</dbReference>
<dbReference type="GO" id="GO:0008115">
    <property type="term" value="F:sarcosine oxidase activity"/>
    <property type="evidence" value="ECO:0007669"/>
    <property type="project" value="TreeGrafter"/>
</dbReference>
<organism evidence="7 8">
    <name type="scientific">Coleophoma crateriformis</name>
    <dbReference type="NCBI Taxonomy" id="565419"/>
    <lineage>
        <taxon>Eukaryota</taxon>
        <taxon>Fungi</taxon>
        <taxon>Dikarya</taxon>
        <taxon>Ascomycota</taxon>
        <taxon>Pezizomycotina</taxon>
        <taxon>Leotiomycetes</taxon>
        <taxon>Helotiales</taxon>
        <taxon>Dermateaceae</taxon>
        <taxon>Coleophoma</taxon>
    </lineage>
</organism>
<evidence type="ECO:0000256" key="3">
    <source>
        <dbReference type="ARBA" id="ARBA00022630"/>
    </source>
</evidence>
<dbReference type="EMBL" id="PDLN01000010">
    <property type="protein sequence ID" value="RDW74195.1"/>
    <property type="molecule type" value="Genomic_DNA"/>
</dbReference>
<dbReference type="PRINTS" id="PR00420">
    <property type="entry name" value="RNGMNOXGNASE"/>
</dbReference>
<evidence type="ECO:0000313" key="8">
    <source>
        <dbReference type="Proteomes" id="UP000256328"/>
    </source>
</evidence>
<name>A0A3D8RJH7_9HELO</name>
<keyword evidence="3" id="KW-0285">Flavoprotein</keyword>
<dbReference type="InterPro" id="IPR006076">
    <property type="entry name" value="FAD-dep_OxRdtase"/>
</dbReference>
<dbReference type="Proteomes" id="UP000256328">
    <property type="component" value="Unassembled WGS sequence"/>
</dbReference>
<evidence type="ECO:0000313" key="7">
    <source>
        <dbReference type="EMBL" id="RDW74195.1"/>
    </source>
</evidence>
<accession>A0A3D8RJH7</accession>
<feature type="domain" description="FAD dependent oxidoreductase" evidence="6">
    <location>
        <begin position="11"/>
        <end position="381"/>
    </location>
</feature>
<keyword evidence="8" id="KW-1185">Reference proteome</keyword>
<keyword evidence="4" id="KW-0274">FAD</keyword>
<dbReference type="InterPro" id="IPR045170">
    <property type="entry name" value="MTOX"/>
</dbReference>
<evidence type="ECO:0000256" key="2">
    <source>
        <dbReference type="ARBA" id="ARBA00010989"/>
    </source>
</evidence>
<dbReference type="OrthoDB" id="2219495at2759"/>
<dbReference type="GO" id="GO:0051698">
    <property type="term" value="F:saccharopine oxidase activity"/>
    <property type="evidence" value="ECO:0007669"/>
    <property type="project" value="TreeGrafter"/>
</dbReference>
<dbReference type="SUPFAM" id="SSF51905">
    <property type="entry name" value="FAD/NAD(P)-binding domain"/>
    <property type="match status" value="1"/>
</dbReference>
<sequence length="429" mass="46806">MANPPSKNASILIVGAGVFGLSTALELAQQGYKKIKVLDRGAQIPSAYSAGCDLNKIVRAEYEDSFYTDLALESIRQWQSPFYASCYRHLGYVLATSAASPQKARDTLAKAFSSIENHPAFPDGSFLPIASAADVKAFAPQLDGPMDGWEGYINKHAGYARASKALAKVYEACIDLDVSFAMGDDGHATGVLYEESGRSKQCIGVKAKSGTMHFADKTILCLGAYIAKLVPTIAAQITAKSWAVAHLQLTPDEVKSMIGIPVVNCRDLGFFFEPDEETGLMKLCAHSAGYTNYEGGASIPSEEPNDRIPEEDECKIRQLIVETMPQFAGRPLVNRFICWCADTVDSEYIIDAVPGCKDLIVVGGDSGHAFKMLPIAGRWARALLEDGEQKVQRWKWKTQINESSEDISWRVGKLKDVKDVAEWAKSSKL</sequence>
<dbReference type="Gene3D" id="3.30.9.10">
    <property type="entry name" value="D-Amino Acid Oxidase, subunit A, domain 2"/>
    <property type="match status" value="1"/>
</dbReference>
<dbReference type="GO" id="GO:0050660">
    <property type="term" value="F:flavin adenine dinucleotide binding"/>
    <property type="evidence" value="ECO:0007669"/>
    <property type="project" value="InterPro"/>
</dbReference>
<reference evidence="7 8" key="1">
    <citation type="journal article" date="2018" name="IMA Fungus">
        <title>IMA Genome-F 9: Draft genome sequence of Annulohypoxylon stygium, Aspergillus mulundensis, Berkeleyomyces basicola (syn. Thielaviopsis basicola), Ceratocystis smalleyi, two Cercospora beticola strains, Coleophoma cylindrospora, Fusarium fracticaudum, Phialophora cf. hyalina, and Morchella septimelata.</title>
        <authorList>
            <person name="Wingfield B.D."/>
            <person name="Bills G.F."/>
            <person name="Dong Y."/>
            <person name="Huang W."/>
            <person name="Nel W.J."/>
            <person name="Swalarsk-Parry B.S."/>
            <person name="Vaghefi N."/>
            <person name="Wilken P.M."/>
            <person name="An Z."/>
            <person name="de Beer Z.W."/>
            <person name="De Vos L."/>
            <person name="Chen L."/>
            <person name="Duong T.A."/>
            <person name="Gao Y."/>
            <person name="Hammerbacher A."/>
            <person name="Kikkert J.R."/>
            <person name="Li Y."/>
            <person name="Li H."/>
            <person name="Li K."/>
            <person name="Li Q."/>
            <person name="Liu X."/>
            <person name="Ma X."/>
            <person name="Naidoo K."/>
            <person name="Pethybridge S.J."/>
            <person name="Sun J."/>
            <person name="Steenkamp E.T."/>
            <person name="van der Nest M.A."/>
            <person name="van Wyk S."/>
            <person name="Wingfield M.J."/>
            <person name="Xiong C."/>
            <person name="Yue Q."/>
            <person name="Zhang X."/>
        </authorList>
    </citation>
    <scope>NUCLEOTIDE SEQUENCE [LARGE SCALE GENOMIC DNA]</scope>
    <source>
        <strain evidence="7 8">BP5796</strain>
    </source>
</reference>
<evidence type="ECO:0000256" key="4">
    <source>
        <dbReference type="ARBA" id="ARBA00022827"/>
    </source>
</evidence>
<gene>
    <name evidence="7" type="ORF">BP5796_07637</name>
</gene>
<comment type="similarity">
    <text evidence="2">Belongs to the MSOX/MTOX family.</text>
</comment>
<evidence type="ECO:0000256" key="5">
    <source>
        <dbReference type="ARBA" id="ARBA00023002"/>
    </source>
</evidence>
<dbReference type="PANTHER" id="PTHR10961:SF26">
    <property type="entry name" value="L-SACCHAROPINE OXIDASE"/>
    <property type="match status" value="1"/>
</dbReference>
<keyword evidence="5" id="KW-0560">Oxidoreductase</keyword>
<comment type="cofactor">
    <cofactor evidence="1">
        <name>FAD</name>
        <dbReference type="ChEBI" id="CHEBI:57692"/>
    </cofactor>
</comment>
<dbReference type="AlphaFoldDB" id="A0A3D8RJH7"/>
<dbReference type="Gene3D" id="3.50.50.60">
    <property type="entry name" value="FAD/NAD(P)-binding domain"/>
    <property type="match status" value="1"/>
</dbReference>
<proteinExistence type="inferred from homology"/>
<dbReference type="Pfam" id="PF01266">
    <property type="entry name" value="DAO"/>
    <property type="match status" value="1"/>
</dbReference>
<evidence type="ECO:0000259" key="6">
    <source>
        <dbReference type="Pfam" id="PF01266"/>
    </source>
</evidence>
<protein>
    <recommendedName>
        <fullName evidence="6">FAD dependent oxidoreductase domain-containing protein</fullName>
    </recommendedName>
</protein>
<comment type="caution">
    <text evidence="7">The sequence shown here is derived from an EMBL/GenBank/DDBJ whole genome shotgun (WGS) entry which is preliminary data.</text>
</comment>
<evidence type="ECO:0000256" key="1">
    <source>
        <dbReference type="ARBA" id="ARBA00001974"/>
    </source>
</evidence>